<feature type="active site" description="Acyl-ester intermediate" evidence="13">
    <location>
        <position position="88"/>
    </location>
</feature>
<evidence type="ECO:0000313" key="21">
    <source>
        <dbReference type="Proteomes" id="UP000644115"/>
    </source>
</evidence>
<dbReference type="SUPFAM" id="SSF69189">
    <property type="entry name" value="Penicillin-binding protein associated domain"/>
    <property type="match status" value="1"/>
</dbReference>
<dbReference type="InterPro" id="IPR012338">
    <property type="entry name" value="Beta-lactam/transpept-like"/>
</dbReference>
<dbReference type="PANTHER" id="PTHR21581:SF33">
    <property type="entry name" value="D-ALANYL-D-ALANINE CARBOXYPEPTIDASE DACB"/>
    <property type="match status" value="1"/>
</dbReference>
<comment type="pathway">
    <text evidence="2">Cell wall biogenesis; peptidoglycan biosynthesis.</text>
</comment>
<feature type="domain" description="Peptidase S11 D-Ala-D-Ala carboxypeptidase A C-terminal" evidence="19">
    <location>
        <begin position="301"/>
        <end position="394"/>
    </location>
</feature>
<evidence type="ECO:0000256" key="15">
    <source>
        <dbReference type="RuleBase" id="RU004016"/>
    </source>
</evidence>
<keyword evidence="17" id="KW-1133">Transmembrane helix</keyword>
<dbReference type="InterPro" id="IPR012907">
    <property type="entry name" value="Peptidase_S11_C"/>
</dbReference>
<keyword evidence="10" id="KW-0573">Peptidoglycan synthesis</keyword>
<feature type="transmembrane region" description="Helical" evidence="17">
    <location>
        <begin position="409"/>
        <end position="429"/>
    </location>
</feature>
<dbReference type="Gene3D" id="2.60.410.10">
    <property type="entry name" value="D-Ala-D-Ala carboxypeptidase, C-terminal domain"/>
    <property type="match status" value="1"/>
</dbReference>
<evidence type="ECO:0000256" key="1">
    <source>
        <dbReference type="ARBA" id="ARBA00003217"/>
    </source>
</evidence>
<feature type="active site" evidence="13">
    <location>
        <position position="142"/>
    </location>
</feature>
<dbReference type="SMART" id="SM00936">
    <property type="entry name" value="PBP5_C"/>
    <property type="match status" value="1"/>
</dbReference>
<dbReference type="PRINTS" id="PR00725">
    <property type="entry name" value="DADACBPTASE1"/>
</dbReference>
<keyword evidence="8" id="KW-0378">Hydrolase</keyword>
<keyword evidence="9" id="KW-0133">Cell shape</keyword>
<keyword evidence="6" id="KW-0645">Protease</keyword>
<keyword evidence="11" id="KW-0961">Cell wall biogenesis/degradation</keyword>
<dbReference type="PANTHER" id="PTHR21581">
    <property type="entry name" value="D-ALANYL-D-ALANINE CARBOXYPEPTIDASE"/>
    <property type="match status" value="1"/>
</dbReference>
<keyword evidence="17" id="KW-0472">Membrane</keyword>
<feature type="binding site" evidence="14">
    <location>
        <position position="252"/>
    </location>
    <ligand>
        <name>substrate</name>
    </ligand>
</feature>
<evidence type="ECO:0000313" key="20">
    <source>
        <dbReference type="EMBL" id="MBC5998947.1"/>
    </source>
</evidence>
<gene>
    <name evidence="20" type="ORF">H8876_02895</name>
</gene>
<sequence length="464" mass="51170">MKAFSKKSSYLLIIMMIAALLLTGTVPSFAAKNKKTYTTPEGTVYPLEKTTILEGIPEVKGTSAIMIDGGSGKILYEKNAEEPRDPASITKIITCLLTLENMDLNDEVTITHDPVTTGQNIALKKGETLKVKDLLHALMLHSSNDAAEVLAIAVGGDFDTFAEMMNERAKECGAKNTTFHNPNGLNPDGQEHNWTTAYDISMMAREAMKNPTFRKLVTTTHYKIPATNLSKERKLKTTNPCLGVYDGITGVKTGTSKTAGFCFCGSAKRGNTELIAVSLNSGEDQRFTDVTKLLDYGFANYRTYTAKKGGKALEEVKVRRGDLHSVEAGLTQDLDLTLAKKDKGEGITTEVKLSEEKLTTPVKKGVQVGTVTAYDKNHKKLAEAKLVTLETAKKGEILSYIGIADEDRGVFLVGLLIAAVLVILILLILRRMRRKKRARRKAQRNRAIRRRAREREKDPFNRNV</sequence>
<feature type="active site" description="Proton acceptor" evidence="13">
    <location>
        <position position="91"/>
    </location>
</feature>
<feature type="region of interest" description="Disordered" evidence="16">
    <location>
        <begin position="439"/>
        <end position="464"/>
    </location>
</feature>
<comment type="similarity">
    <text evidence="3 15">Belongs to the peptidase S11 family.</text>
</comment>
<proteinExistence type="inferred from homology"/>
<feature type="compositionally biased region" description="Basic and acidic residues" evidence="16">
    <location>
        <begin position="453"/>
        <end position="464"/>
    </location>
</feature>
<evidence type="ECO:0000256" key="16">
    <source>
        <dbReference type="SAM" id="MobiDB-lite"/>
    </source>
</evidence>
<organism evidence="20 21">
    <name type="scientific">Lentihominibacter faecis</name>
    <dbReference type="NCBI Taxonomy" id="2764712"/>
    <lineage>
        <taxon>Bacteria</taxon>
        <taxon>Bacillati</taxon>
        <taxon>Bacillota</taxon>
        <taxon>Clostridia</taxon>
        <taxon>Peptostreptococcales</taxon>
        <taxon>Anaerovoracaceae</taxon>
        <taxon>Lentihominibacter</taxon>
    </lineage>
</organism>
<comment type="caution">
    <text evidence="20">The sequence shown here is derived from an EMBL/GenBank/DDBJ whole genome shotgun (WGS) entry which is preliminary data.</text>
</comment>
<keyword evidence="5 20" id="KW-0121">Carboxypeptidase</keyword>
<evidence type="ECO:0000256" key="5">
    <source>
        <dbReference type="ARBA" id="ARBA00022645"/>
    </source>
</evidence>
<dbReference type="SUPFAM" id="SSF56601">
    <property type="entry name" value="beta-lactamase/transpeptidase-like"/>
    <property type="match status" value="1"/>
</dbReference>
<evidence type="ECO:0000256" key="7">
    <source>
        <dbReference type="ARBA" id="ARBA00022729"/>
    </source>
</evidence>
<dbReference type="InterPro" id="IPR018044">
    <property type="entry name" value="Peptidase_S11"/>
</dbReference>
<dbReference type="AlphaFoldDB" id="A0A923NC35"/>
<accession>A0A923NC35</accession>
<evidence type="ECO:0000256" key="4">
    <source>
        <dbReference type="ARBA" id="ARBA00012448"/>
    </source>
</evidence>
<dbReference type="Gene3D" id="3.40.710.10">
    <property type="entry name" value="DD-peptidase/beta-lactamase superfamily"/>
    <property type="match status" value="1"/>
</dbReference>
<feature type="chain" id="PRO_5037939257" description="serine-type D-Ala-D-Ala carboxypeptidase" evidence="18">
    <location>
        <begin position="31"/>
        <end position="464"/>
    </location>
</feature>
<dbReference type="GO" id="GO:0008360">
    <property type="term" value="P:regulation of cell shape"/>
    <property type="evidence" value="ECO:0007669"/>
    <property type="project" value="UniProtKB-KW"/>
</dbReference>
<dbReference type="GO" id="GO:0006508">
    <property type="term" value="P:proteolysis"/>
    <property type="evidence" value="ECO:0007669"/>
    <property type="project" value="UniProtKB-KW"/>
</dbReference>
<evidence type="ECO:0000256" key="17">
    <source>
        <dbReference type="SAM" id="Phobius"/>
    </source>
</evidence>
<evidence type="ECO:0000256" key="13">
    <source>
        <dbReference type="PIRSR" id="PIRSR618044-1"/>
    </source>
</evidence>
<evidence type="ECO:0000256" key="10">
    <source>
        <dbReference type="ARBA" id="ARBA00022984"/>
    </source>
</evidence>
<evidence type="ECO:0000256" key="3">
    <source>
        <dbReference type="ARBA" id="ARBA00007164"/>
    </source>
</evidence>
<reference evidence="20" key="1">
    <citation type="submission" date="2020-08" db="EMBL/GenBank/DDBJ databases">
        <authorList>
            <person name="Liu C."/>
            <person name="Sun Q."/>
        </authorList>
    </citation>
    <scope>NUCLEOTIDE SEQUENCE</scope>
    <source>
        <strain evidence="20">BX16</strain>
    </source>
</reference>
<name>A0A923NC35_9FIRM</name>
<evidence type="ECO:0000256" key="12">
    <source>
        <dbReference type="ARBA" id="ARBA00034000"/>
    </source>
</evidence>
<evidence type="ECO:0000259" key="19">
    <source>
        <dbReference type="SMART" id="SM00936"/>
    </source>
</evidence>
<dbReference type="EC" id="3.4.16.4" evidence="4"/>
<evidence type="ECO:0000256" key="18">
    <source>
        <dbReference type="SAM" id="SignalP"/>
    </source>
</evidence>
<evidence type="ECO:0000256" key="14">
    <source>
        <dbReference type="PIRSR" id="PIRSR618044-2"/>
    </source>
</evidence>
<dbReference type="Pfam" id="PF07943">
    <property type="entry name" value="PBP5_C"/>
    <property type="match status" value="1"/>
</dbReference>
<evidence type="ECO:0000256" key="6">
    <source>
        <dbReference type="ARBA" id="ARBA00022670"/>
    </source>
</evidence>
<evidence type="ECO:0000256" key="8">
    <source>
        <dbReference type="ARBA" id="ARBA00022801"/>
    </source>
</evidence>
<dbReference type="InterPro" id="IPR001967">
    <property type="entry name" value="Peptidase_S11_N"/>
</dbReference>
<dbReference type="GO" id="GO:0009252">
    <property type="term" value="P:peptidoglycan biosynthetic process"/>
    <property type="evidence" value="ECO:0007669"/>
    <property type="project" value="UniProtKB-KW"/>
</dbReference>
<keyword evidence="17" id="KW-0812">Transmembrane</keyword>
<dbReference type="InterPro" id="IPR037167">
    <property type="entry name" value="Peptidase_S11_C_sf"/>
</dbReference>
<dbReference type="Pfam" id="PF00768">
    <property type="entry name" value="Peptidase_S11"/>
    <property type="match status" value="1"/>
</dbReference>
<feature type="signal peptide" evidence="18">
    <location>
        <begin position="1"/>
        <end position="30"/>
    </location>
</feature>
<dbReference type="EMBL" id="JACRWC010000041">
    <property type="protein sequence ID" value="MBC5998947.1"/>
    <property type="molecule type" value="Genomic_DNA"/>
</dbReference>
<comment type="function">
    <text evidence="1">Removes C-terminal D-alanyl residues from sugar-peptide cell wall precursors.</text>
</comment>
<feature type="compositionally biased region" description="Basic residues" evidence="16">
    <location>
        <begin position="439"/>
        <end position="452"/>
    </location>
</feature>
<keyword evidence="21" id="KW-1185">Reference proteome</keyword>
<evidence type="ECO:0000256" key="11">
    <source>
        <dbReference type="ARBA" id="ARBA00023316"/>
    </source>
</evidence>
<comment type="catalytic activity">
    <reaction evidence="12">
        <text>Preferential cleavage: (Ac)2-L-Lys-D-Ala-|-D-Ala. Also transpeptidation of peptidyl-alanyl moieties that are N-acyl substituents of D-alanine.</text>
        <dbReference type="EC" id="3.4.16.4"/>
    </reaction>
</comment>
<dbReference type="RefSeq" id="WP_249286438.1">
    <property type="nucleotide sequence ID" value="NZ_JACRWC010000041.1"/>
</dbReference>
<dbReference type="InterPro" id="IPR015956">
    <property type="entry name" value="Peniciliin-bd_prot_C_sf"/>
</dbReference>
<dbReference type="Proteomes" id="UP000644115">
    <property type="component" value="Unassembled WGS sequence"/>
</dbReference>
<protein>
    <recommendedName>
        <fullName evidence="4">serine-type D-Ala-D-Ala carboxypeptidase</fullName>
        <ecNumber evidence="4">3.4.16.4</ecNumber>
    </recommendedName>
</protein>
<dbReference type="GO" id="GO:0071555">
    <property type="term" value="P:cell wall organization"/>
    <property type="evidence" value="ECO:0007669"/>
    <property type="project" value="UniProtKB-KW"/>
</dbReference>
<evidence type="ECO:0000256" key="2">
    <source>
        <dbReference type="ARBA" id="ARBA00004752"/>
    </source>
</evidence>
<dbReference type="GO" id="GO:0009002">
    <property type="term" value="F:serine-type D-Ala-D-Ala carboxypeptidase activity"/>
    <property type="evidence" value="ECO:0007669"/>
    <property type="project" value="UniProtKB-EC"/>
</dbReference>
<keyword evidence="7 18" id="KW-0732">Signal</keyword>
<evidence type="ECO:0000256" key="9">
    <source>
        <dbReference type="ARBA" id="ARBA00022960"/>
    </source>
</evidence>